<protein>
    <recommendedName>
        <fullName evidence="4">Cytochrome P450</fullName>
    </recommendedName>
</protein>
<keyword evidence="3" id="KW-1185">Reference proteome</keyword>
<feature type="chain" id="PRO_5014390108" description="Cytochrome P450" evidence="1">
    <location>
        <begin position="26"/>
        <end position="85"/>
    </location>
</feature>
<evidence type="ECO:0000313" key="3">
    <source>
        <dbReference type="Proteomes" id="UP000235023"/>
    </source>
</evidence>
<organism evidence="2 3">
    <name type="scientific">Aspergillus taichungensis</name>
    <dbReference type="NCBI Taxonomy" id="482145"/>
    <lineage>
        <taxon>Eukaryota</taxon>
        <taxon>Fungi</taxon>
        <taxon>Dikarya</taxon>
        <taxon>Ascomycota</taxon>
        <taxon>Pezizomycotina</taxon>
        <taxon>Eurotiomycetes</taxon>
        <taxon>Eurotiomycetidae</taxon>
        <taxon>Eurotiales</taxon>
        <taxon>Aspergillaceae</taxon>
        <taxon>Aspergillus</taxon>
        <taxon>Aspergillus subgen. Circumdati</taxon>
    </lineage>
</organism>
<reference evidence="3" key="1">
    <citation type="submission" date="2017-12" db="EMBL/GenBank/DDBJ databases">
        <authorList>
            <consortium name="DOE Joint Genome Institute"/>
            <person name="Mondo S.J."/>
            <person name="Kjaerbolling I."/>
            <person name="Vesth T.C."/>
            <person name="Frisvad J.C."/>
            <person name="Nybo J.L."/>
            <person name="Theobald S."/>
            <person name="Kuo A."/>
            <person name="Bowyer P."/>
            <person name="Matsuda Y."/>
            <person name="Lyhne E.K."/>
            <person name="Kogle M.E."/>
            <person name="Clum A."/>
            <person name="Lipzen A."/>
            <person name="Salamov A."/>
            <person name="Ngan C.Y."/>
            <person name="Daum C."/>
            <person name="Chiniquy J."/>
            <person name="Barry K."/>
            <person name="LaButti K."/>
            <person name="Haridas S."/>
            <person name="Simmons B.A."/>
            <person name="Magnuson J.K."/>
            <person name="Mortensen U.H."/>
            <person name="Larsen T.O."/>
            <person name="Grigoriev I.V."/>
            <person name="Baker S.E."/>
            <person name="Andersen M.R."/>
            <person name="Nordberg H.P."/>
            <person name="Cantor M.N."/>
            <person name="Hua S.X."/>
        </authorList>
    </citation>
    <scope>NUCLEOTIDE SEQUENCE [LARGE SCALE GENOMIC DNA]</scope>
    <source>
        <strain evidence="3">IBT 19404</strain>
    </source>
</reference>
<sequence length="85" mass="9806">MGFACVIMSLFFFLFFFQYPPYANIRNPGAFPARTAINRLNFCPITHHPTNLTDRFLWAIGQHACIGSLILRWTYIEWLGFGLGC</sequence>
<evidence type="ECO:0008006" key="4">
    <source>
        <dbReference type="Google" id="ProtNLM"/>
    </source>
</evidence>
<evidence type="ECO:0000313" key="2">
    <source>
        <dbReference type="EMBL" id="PLN82887.1"/>
    </source>
</evidence>
<dbReference type="AlphaFoldDB" id="A0A2J5HZK9"/>
<keyword evidence="1" id="KW-0732">Signal</keyword>
<evidence type="ECO:0000256" key="1">
    <source>
        <dbReference type="SAM" id="SignalP"/>
    </source>
</evidence>
<proteinExistence type="predicted"/>
<name>A0A2J5HZK9_9EURO</name>
<feature type="signal peptide" evidence="1">
    <location>
        <begin position="1"/>
        <end position="25"/>
    </location>
</feature>
<accession>A0A2J5HZK9</accession>
<dbReference type="EMBL" id="KZ559523">
    <property type="protein sequence ID" value="PLN82887.1"/>
    <property type="molecule type" value="Genomic_DNA"/>
</dbReference>
<dbReference type="Proteomes" id="UP000235023">
    <property type="component" value="Unassembled WGS sequence"/>
</dbReference>
<gene>
    <name evidence="2" type="ORF">BDW42DRAFT_73216</name>
</gene>